<feature type="transmembrane region" description="Helical" evidence="1">
    <location>
        <begin position="248"/>
        <end position="268"/>
    </location>
</feature>
<keyword evidence="3" id="KW-1185">Reference proteome</keyword>
<feature type="transmembrane region" description="Helical" evidence="1">
    <location>
        <begin position="585"/>
        <end position="605"/>
    </location>
</feature>
<evidence type="ECO:0000313" key="3">
    <source>
        <dbReference type="Proteomes" id="UP000002791"/>
    </source>
</evidence>
<protein>
    <submittedName>
        <fullName evidence="2">Uncharacterized protein</fullName>
    </submittedName>
</protein>
<feature type="transmembrane region" description="Helical" evidence="1">
    <location>
        <begin position="484"/>
        <end position="505"/>
    </location>
</feature>
<evidence type="ECO:0000313" key="2">
    <source>
        <dbReference type="EMBL" id="EHR59517.1"/>
    </source>
</evidence>
<evidence type="ECO:0000256" key="1">
    <source>
        <dbReference type="SAM" id="Phobius"/>
    </source>
</evidence>
<proteinExistence type="predicted"/>
<name>H5XH46_9PSEU</name>
<dbReference type="AlphaFoldDB" id="H5XH46"/>
<reference evidence="2 3" key="1">
    <citation type="submission" date="2011-11" db="EMBL/GenBank/DDBJ databases">
        <title>The Noncontiguous Finished sequence of Saccharomonospora cyanea NA-134.</title>
        <authorList>
            <consortium name="US DOE Joint Genome Institute"/>
            <person name="Lucas S."/>
            <person name="Han J."/>
            <person name="Lapidus A."/>
            <person name="Cheng J.-F."/>
            <person name="Goodwin L."/>
            <person name="Pitluck S."/>
            <person name="Peters L."/>
            <person name="Ovchinnikova G."/>
            <person name="Lu M."/>
            <person name="Detter J.C."/>
            <person name="Han C."/>
            <person name="Tapia R."/>
            <person name="Land M."/>
            <person name="Hauser L."/>
            <person name="Kyrpides N."/>
            <person name="Ivanova N."/>
            <person name="Pagani I."/>
            <person name="Brambilla E.-M."/>
            <person name="Klenk H.-P."/>
            <person name="Woyke T."/>
        </authorList>
    </citation>
    <scope>NUCLEOTIDE SEQUENCE [LARGE SCALE GENOMIC DNA]</scope>
    <source>
        <strain evidence="2 3">NA-134</strain>
    </source>
</reference>
<feature type="transmembrane region" description="Helical" evidence="1">
    <location>
        <begin position="25"/>
        <end position="46"/>
    </location>
</feature>
<feature type="transmembrane region" description="Helical" evidence="1">
    <location>
        <begin position="217"/>
        <end position="236"/>
    </location>
</feature>
<feature type="transmembrane region" description="Helical" evidence="1">
    <location>
        <begin position="355"/>
        <end position="376"/>
    </location>
</feature>
<organism evidence="2 3">
    <name type="scientific">Saccharomonospora cyanea NA-134</name>
    <dbReference type="NCBI Taxonomy" id="882082"/>
    <lineage>
        <taxon>Bacteria</taxon>
        <taxon>Bacillati</taxon>
        <taxon>Actinomycetota</taxon>
        <taxon>Actinomycetes</taxon>
        <taxon>Pseudonocardiales</taxon>
        <taxon>Pseudonocardiaceae</taxon>
        <taxon>Saccharomonospora</taxon>
    </lineage>
</organism>
<feature type="transmembrane region" description="Helical" evidence="1">
    <location>
        <begin position="525"/>
        <end position="544"/>
    </location>
</feature>
<feature type="transmembrane region" description="Helical" evidence="1">
    <location>
        <begin position="441"/>
        <end position="463"/>
    </location>
</feature>
<dbReference type="OrthoDB" id="3638762at2"/>
<feature type="transmembrane region" description="Helical" evidence="1">
    <location>
        <begin position="128"/>
        <end position="151"/>
    </location>
</feature>
<keyword evidence="1" id="KW-0472">Membrane</keyword>
<dbReference type="EMBL" id="CM001440">
    <property type="protein sequence ID" value="EHR59517.1"/>
    <property type="molecule type" value="Genomic_DNA"/>
</dbReference>
<feature type="transmembrane region" description="Helical" evidence="1">
    <location>
        <begin position="177"/>
        <end position="197"/>
    </location>
</feature>
<feature type="transmembrane region" description="Helical" evidence="1">
    <location>
        <begin position="274"/>
        <end position="294"/>
    </location>
</feature>
<feature type="transmembrane region" description="Helical" evidence="1">
    <location>
        <begin position="551"/>
        <end position="573"/>
    </location>
</feature>
<gene>
    <name evidence="2" type="ORF">SaccyDRAFT_0589</name>
</gene>
<keyword evidence="1" id="KW-0812">Transmembrane</keyword>
<dbReference type="eggNOG" id="ENOG503357X">
    <property type="taxonomic scope" value="Bacteria"/>
</dbReference>
<keyword evidence="1" id="KW-1133">Transmembrane helix</keyword>
<sequence>MTATPAAGGPPEPSASGPDPRLVRAALAVALVGAALRVAGGIAPVLEGAERGFASIPLLVVLAVVPVVPACVLVARSRPGAAAAVLLGAAVLAPGAAVADLQLVVDPSVASRPELYLPVDLSLPEPRLGLWSLLAGHVAAISSGLLAFGALRVEWSGSDPLGTEDLGGAVAAWRRRYLLVALPVAVVGACGLLMTPFYSDDVYLLAQNAFEGPGMELVGGVLCALALPVGVVLLVASCREAAVARGALAGLALALAAVGVPPLVAALAMPSLDVGAGSVLAVLGVAGLGLLAALGSDSSGREAGDVSGEGARMPGRRRLEVATGVLAAVTGALAVAGALLPQVQVSGEGPAPQSPARWLLFAAGFVLGVLGLALLVDRLAPVVRPAVSVAWAGVPFTAAAVLDTALTSGYTPSVWSAPGPGGPQLREYLTAESIGSGPGVLWAWLAMVGAVVTACCSVVAGVVEREDLDEGDDVSGAASGVSGVGLRMLTPLTAATVLSVAAFATPMVTAPEYVETGLWSDVGPPTWGLVVAVLTVTGACALAVRSRPSRAAALLAGAACVVGLRAATVPLVGGEIEGSSAGLGLWFSLAATVALAACATIAVLGHRRA</sequence>
<feature type="transmembrane region" description="Helical" evidence="1">
    <location>
        <begin position="388"/>
        <end position="410"/>
    </location>
</feature>
<feature type="transmembrane region" description="Helical" evidence="1">
    <location>
        <begin position="82"/>
        <end position="105"/>
    </location>
</feature>
<feature type="transmembrane region" description="Helical" evidence="1">
    <location>
        <begin position="321"/>
        <end position="343"/>
    </location>
</feature>
<dbReference type="RefSeq" id="WP_005453421.1">
    <property type="nucleotide sequence ID" value="NZ_CM001440.1"/>
</dbReference>
<dbReference type="Proteomes" id="UP000002791">
    <property type="component" value="Chromosome"/>
</dbReference>
<feature type="transmembrane region" description="Helical" evidence="1">
    <location>
        <begin position="52"/>
        <end position="75"/>
    </location>
</feature>
<accession>H5XH46</accession>
<dbReference type="HOGENOM" id="CLU_016958_0_0_11"/>
<dbReference type="STRING" id="882082.SaccyDRAFT_0589"/>